<dbReference type="InterPro" id="IPR003661">
    <property type="entry name" value="HisK_dim/P_dom"/>
</dbReference>
<dbReference type="InterPro" id="IPR025847">
    <property type="entry name" value="MEDS_domain"/>
</dbReference>
<dbReference type="PRINTS" id="PR00344">
    <property type="entry name" value="BCTRLSENSOR"/>
</dbReference>
<dbReference type="NCBIfam" id="TIGR00229">
    <property type="entry name" value="sensory_box"/>
    <property type="match status" value="1"/>
</dbReference>
<evidence type="ECO:0000256" key="1">
    <source>
        <dbReference type="ARBA" id="ARBA00000085"/>
    </source>
</evidence>
<keyword evidence="3" id="KW-0597">Phosphoprotein</keyword>
<keyword evidence="5" id="KW-0547">Nucleotide-binding</keyword>
<dbReference type="Gene3D" id="1.10.287.130">
    <property type="match status" value="1"/>
</dbReference>
<dbReference type="SUPFAM" id="SSF55874">
    <property type="entry name" value="ATPase domain of HSP90 chaperone/DNA topoisomerase II/histidine kinase"/>
    <property type="match status" value="1"/>
</dbReference>
<evidence type="ECO:0000256" key="4">
    <source>
        <dbReference type="ARBA" id="ARBA00022679"/>
    </source>
</evidence>
<evidence type="ECO:0000256" key="8">
    <source>
        <dbReference type="ARBA" id="ARBA00023012"/>
    </source>
</evidence>
<feature type="domain" description="PAS" evidence="10">
    <location>
        <begin position="225"/>
        <end position="277"/>
    </location>
</feature>
<evidence type="ECO:0000256" key="2">
    <source>
        <dbReference type="ARBA" id="ARBA00012438"/>
    </source>
</evidence>
<dbReference type="PROSITE" id="PS50113">
    <property type="entry name" value="PAC"/>
    <property type="match status" value="1"/>
</dbReference>
<evidence type="ECO:0000256" key="6">
    <source>
        <dbReference type="ARBA" id="ARBA00022777"/>
    </source>
</evidence>
<evidence type="ECO:0000256" key="3">
    <source>
        <dbReference type="ARBA" id="ARBA00022553"/>
    </source>
</evidence>
<dbReference type="SMART" id="SM00091">
    <property type="entry name" value="PAS"/>
    <property type="match status" value="1"/>
</dbReference>
<keyword evidence="4" id="KW-0808">Transferase</keyword>
<evidence type="ECO:0000259" key="11">
    <source>
        <dbReference type="PROSITE" id="PS50113"/>
    </source>
</evidence>
<dbReference type="GO" id="GO:0005524">
    <property type="term" value="F:ATP binding"/>
    <property type="evidence" value="ECO:0007669"/>
    <property type="project" value="UniProtKB-KW"/>
</dbReference>
<keyword evidence="6" id="KW-0418">Kinase</keyword>
<reference evidence="12 13" key="1">
    <citation type="submission" date="2019-07" db="EMBL/GenBank/DDBJ databases">
        <title>Ln-dependent methylotrophs.</title>
        <authorList>
            <person name="Tani A."/>
        </authorList>
    </citation>
    <scope>NUCLEOTIDE SEQUENCE [LARGE SCALE GENOMIC DNA]</scope>
    <source>
        <strain evidence="12 13">SM89A</strain>
    </source>
</reference>
<evidence type="ECO:0000256" key="7">
    <source>
        <dbReference type="ARBA" id="ARBA00022840"/>
    </source>
</evidence>
<dbReference type="SMART" id="SM00388">
    <property type="entry name" value="HisKA"/>
    <property type="match status" value="1"/>
</dbReference>
<dbReference type="InterPro" id="IPR036097">
    <property type="entry name" value="HisK_dim/P_sf"/>
</dbReference>
<dbReference type="PANTHER" id="PTHR43065">
    <property type="entry name" value="SENSOR HISTIDINE KINASE"/>
    <property type="match status" value="1"/>
</dbReference>
<dbReference type="InterPro" id="IPR005467">
    <property type="entry name" value="His_kinase_dom"/>
</dbReference>
<dbReference type="InterPro" id="IPR003594">
    <property type="entry name" value="HATPase_dom"/>
</dbReference>
<organism evidence="12 13">
    <name type="scientific">Methylosinus sporium</name>
    <dbReference type="NCBI Taxonomy" id="428"/>
    <lineage>
        <taxon>Bacteria</taxon>
        <taxon>Pseudomonadati</taxon>
        <taxon>Pseudomonadota</taxon>
        <taxon>Alphaproteobacteria</taxon>
        <taxon>Hyphomicrobiales</taxon>
        <taxon>Methylocystaceae</taxon>
        <taxon>Methylosinus</taxon>
    </lineage>
</organism>
<dbReference type="PROSITE" id="PS50109">
    <property type="entry name" value="HIS_KIN"/>
    <property type="match status" value="1"/>
</dbReference>
<dbReference type="Pfam" id="PF00989">
    <property type="entry name" value="PAS"/>
    <property type="match status" value="1"/>
</dbReference>
<dbReference type="EC" id="2.7.13.3" evidence="2"/>
<dbReference type="RefSeq" id="WP_142863116.1">
    <property type="nucleotide sequence ID" value="NZ_VJMF01000043.1"/>
</dbReference>
<dbReference type="GO" id="GO:0006355">
    <property type="term" value="P:regulation of DNA-templated transcription"/>
    <property type="evidence" value="ECO:0007669"/>
    <property type="project" value="InterPro"/>
</dbReference>
<comment type="caution">
    <text evidence="12">The sequence shown here is derived from an EMBL/GenBank/DDBJ whole genome shotgun (WGS) entry which is preliminary data.</text>
</comment>
<dbReference type="Pfam" id="PF14417">
    <property type="entry name" value="MEDS"/>
    <property type="match status" value="1"/>
</dbReference>
<dbReference type="InterPro" id="IPR000700">
    <property type="entry name" value="PAS-assoc_C"/>
</dbReference>
<dbReference type="InterPro" id="IPR000014">
    <property type="entry name" value="PAS"/>
</dbReference>
<comment type="catalytic activity">
    <reaction evidence="1">
        <text>ATP + protein L-histidine = ADP + protein N-phospho-L-histidine.</text>
        <dbReference type="EC" id="2.7.13.3"/>
    </reaction>
</comment>
<keyword evidence="8" id="KW-0902">Two-component regulatory system</keyword>
<evidence type="ECO:0000256" key="5">
    <source>
        <dbReference type="ARBA" id="ARBA00022741"/>
    </source>
</evidence>
<evidence type="ECO:0000259" key="9">
    <source>
        <dbReference type="PROSITE" id="PS50109"/>
    </source>
</evidence>
<dbReference type="InterPro" id="IPR036890">
    <property type="entry name" value="HATPase_C_sf"/>
</dbReference>
<dbReference type="SMART" id="SM00387">
    <property type="entry name" value="HATPase_c"/>
    <property type="match status" value="1"/>
</dbReference>
<dbReference type="Gene3D" id="3.30.450.20">
    <property type="entry name" value="PAS domain"/>
    <property type="match status" value="1"/>
</dbReference>
<evidence type="ECO:0000259" key="10">
    <source>
        <dbReference type="PROSITE" id="PS50112"/>
    </source>
</evidence>
<accession>A0A549STW3</accession>
<evidence type="ECO:0000313" key="13">
    <source>
        <dbReference type="Proteomes" id="UP000316781"/>
    </source>
</evidence>
<dbReference type="InterPro" id="IPR035965">
    <property type="entry name" value="PAS-like_dom_sf"/>
</dbReference>
<evidence type="ECO:0000313" key="12">
    <source>
        <dbReference type="EMBL" id="TRL33092.1"/>
    </source>
</evidence>
<proteinExistence type="predicted"/>
<feature type="domain" description="Histidine kinase" evidence="9">
    <location>
        <begin position="367"/>
        <end position="582"/>
    </location>
</feature>
<feature type="domain" description="PAC" evidence="11">
    <location>
        <begin position="301"/>
        <end position="352"/>
    </location>
</feature>
<keyword evidence="7" id="KW-0067">ATP-binding</keyword>
<dbReference type="PANTHER" id="PTHR43065:SF10">
    <property type="entry name" value="PEROXIDE STRESS-ACTIVATED HISTIDINE KINASE MAK3"/>
    <property type="match status" value="1"/>
</dbReference>
<dbReference type="PROSITE" id="PS50112">
    <property type="entry name" value="PAS"/>
    <property type="match status" value="1"/>
</dbReference>
<sequence>MNFHAARALKATVTLTGANREQLRPSGIKGLGDVPWGAHLCQFYESDSELLEILVPYFAAGLASNEFCMWITSETISRSRAIEALQKAVPQLPVLLDEGRVQILDFRDWYKLTDNFDSGRVCLGWSGRYEAALARGFEGMRVSGDTSWLNEDEWEDFVHYEDQVDPLIGSSRIIALCTYSVTACDTTKTCEVLSSHDCALVRRGGHWRAIESYGRRRAEQALRESEVRLRATIGSASDGIITVDENGEVTLANPAAAAMFGYKLEELLGESIGLLLERGRGSRRRRPVDLLKIADRGYFERRREFGWRHKDGSTVPVECAVSEIGLERLRRHFVICVQDLTERRRAEARIRQLHSDRLLAMGGMATTLAHEINQPLTATAAYLNAARRTIARMSDSRARAAEEALERACGQVLRAGGIIRHMREFIARSEPNKTRERLHALIGAACELTSATASHADVRLVLDLQAEHDTIIGDAVQLKQVIVNLVRNAIEALRAVEVRRLTISTAAVDAGMIRIDVADTGPGMSEASRARLFEPFKTTKAHGLGVGLALSRSIIEAHYGTIWAEPNHGGGTVLRFTLPLAE</sequence>
<dbReference type="InterPro" id="IPR013767">
    <property type="entry name" value="PAS_fold"/>
</dbReference>
<dbReference type="SUPFAM" id="SSF55785">
    <property type="entry name" value="PYP-like sensor domain (PAS domain)"/>
    <property type="match status" value="1"/>
</dbReference>
<dbReference type="InterPro" id="IPR004358">
    <property type="entry name" value="Sig_transdc_His_kin-like_C"/>
</dbReference>
<dbReference type="SUPFAM" id="SSF47384">
    <property type="entry name" value="Homodimeric domain of signal transducing histidine kinase"/>
    <property type="match status" value="1"/>
</dbReference>
<name>A0A549STW3_METSR</name>
<dbReference type="Gene3D" id="3.30.565.10">
    <property type="entry name" value="Histidine kinase-like ATPase, C-terminal domain"/>
    <property type="match status" value="1"/>
</dbReference>
<dbReference type="EMBL" id="VJMF01000043">
    <property type="protein sequence ID" value="TRL33092.1"/>
    <property type="molecule type" value="Genomic_DNA"/>
</dbReference>
<dbReference type="GO" id="GO:0000155">
    <property type="term" value="F:phosphorelay sensor kinase activity"/>
    <property type="evidence" value="ECO:0007669"/>
    <property type="project" value="InterPro"/>
</dbReference>
<gene>
    <name evidence="12" type="ORF">FM996_11450</name>
</gene>
<dbReference type="CDD" id="cd00082">
    <property type="entry name" value="HisKA"/>
    <property type="match status" value="1"/>
</dbReference>
<dbReference type="Pfam" id="PF02518">
    <property type="entry name" value="HATPase_c"/>
    <property type="match status" value="1"/>
</dbReference>
<dbReference type="CDD" id="cd00130">
    <property type="entry name" value="PAS"/>
    <property type="match status" value="1"/>
</dbReference>
<dbReference type="Proteomes" id="UP000316781">
    <property type="component" value="Unassembled WGS sequence"/>
</dbReference>
<dbReference type="AlphaFoldDB" id="A0A549STW3"/>
<protein>
    <recommendedName>
        <fullName evidence="2">histidine kinase</fullName>
        <ecNumber evidence="2">2.7.13.3</ecNumber>
    </recommendedName>
</protein>